<evidence type="ECO:0000256" key="2">
    <source>
        <dbReference type="ARBA" id="ARBA00012759"/>
    </source>
</evidence>
<protein>
    <recommendedName>
        <fullName evidence="2">ubiquitinyl hydrolase 1</fullName>
        <ecNumber evidence="2">3.4.19.12</ecNumber>
    </recommendedName>
</protein>
<keyword evidence="3" id="KW-0378">Hydrolase</keyword>
<dbReference type="Gene3D" id="3.90.70.10">
    <property type="entry name" value="Cysteine proteinases"/>
    <property type="match status" value="1"/>
</dbReference>
<feature type="non-terminal residue" evidence="5">
    <location>
        <position position="1"/>
    </location>
</feature>
<comment type="catalytic activity">
    <reaction evidence="1">
        <text>Thiol-dependent hydrolysis of ester, thioester, amide, peptide and isopeptide bonds formed by the C-terminal Gly of ubiquitin (a 76-residue protein attached to proteins as an intracellular targeting signal).</text>
        <dbReference type="EC" id="3.4.19.12"/>
    </reaction>
</comment>
<dbReference type="SUPFAM" id="SSF54001">
    <property type="entry name" value="Cysteine proteinases"/>
    <property type="match status" value="1"/>
</dbReference>
<dbReference type="PROSITE" id="PS50235">
    <property type="entry name" value="USP_3"/>
    <property type="match status" value="1"/>
</dbReference>
<evidence type="ECO:0000259" key="4">
    <source>
        <dbReference type="PROSITE" id="PS50235"/>
    </source>
</evidence>
<gene>
    <name evidence="5" type="ORF">GOODEAATRI_009218</name>
</gene>
<evidence type="ECO:0000256" key="1">
    <source>
        <dbReference type="ARBA" id="ARBA00000707"/>
    </source>
</evidence>
<dbReference type="CDD" id="cd02257">
    <property type="entry name" value="Peptidase_C19"/>
    <property type="match status" value="1"/>
</dbReference>
<dbReference type="InterPro" id="IPR038765">
    <property type="entry name" value="Papain-like_cys_pep_sf"/>
</dbReference>
<proteinExistence type="predicted"/>
<dbReference type="EMBL" id="JAHRIO010070475">
    <property type="protein sequence ID" value="MEQ2181230.1"/>
    <property type="molecule type" value="Genomic_DNA"/>
</dbReference>
<dbReference type="Gene3D" id="3.30.2230.10">
    <property type="entry name" value="DUSP-like"/>
    <property type="match status" value="1"/>
</dbReference>
<dbReference type="PANTHER" id="PTHR21646:SF76">
    <property type="entry name" value="UBIQUITIN CARBOXYL-TERMINAL HYDROLASE 32"/>
    <property type="match status" value="1"/>
</dbReference>
<dbReference type="Pfam" id="PF00443">
    <property type="entry name" value="UCH"/>
    <property type="match status" value="1"/>
</dbReference>
<dbReference type="Proteomes" id="UP001476798">
    <property type="component" value="Unassembled WGS sequence"/>
</dbReference>
<dbReference type="InterPro" id="IPR028889">
    <property type="entry name" value="USP"/>
</dbReference>
<name>A0ABV0PCQ5_9TELE</name>
<evidence type="ECO:0000313" key="6">
    <source>
        <dbReference type="Proteomes" id="UP001476798"/>
    </source>
</evidence>
<evidence type="ECO:0000256" key="3">
    <source>
        <dbReference type="ARBA" id="ARBA00022801"/>
    </source>
</evidence>
<sequence length="411" mass="46882">APTLTMEGGRLKRSLQLVPGRDFEMVPEPVWRALYHWYGANLSLPRPVSEWSTPAQCYHEAGCNTSWAPCQKAGLVRTVILESKIGQAELELFPRYLLFLRQQPATRSPQSNIWVNMGMTSLRMFPPYLPPPRGNVPSPNAPLKRMLAYTGCFSRMATIKDIHLYLSQRLRIKEEDMRLWLYNSEWTIAKYAPRFNGFQQQDSQELLAFLLDGLHEDLNRVHEKPYVELKDSDGRPDWEAWENHLRRNRSIVVDLFHGQLKSQVKCKTCGHISARFDPFNFLSLPLPMDSSMHLEITAANGHLIPNGGLGTMVPCSPEIPLVNGVANGHITPVQESPFIGYIIAMHRKMMRTELYFLSSQKNRPSLFGMPLIVPCTVHTSKKDLYDAVWIQVSRLASPLPPQEASNHAQDW</sequence>
<dbReference type="InterPro" id="IPR035927">
    <property type="entry name" value="DUSP-like_sf"/>
</dbReference>
<evidence type="ECO:0000313" key="5">
    <source>
        <dbReference type="EMBL" id="MEQ2181230.1"/>
    </source>
</evidence>
<dbReference type="SUPFAM" id="SSF143791">
    <property type="entry name" value="DUSP-like"/>
    <property type="match status" value="1"/>
</dbReference>
<comment type="caution">
    <text evidence="5">The sequence shown here is derived from an EMBL/GenBank/DDBJ whole genome shotgun (WGS) entry which is preliminary data.</text>
</comment>
<keyword evidence="6" id="KW-1185">Reference proteome</keyword>
<organism evidence="5 6">
    <name type="scientific">Goodea atripinnis</name>
    <dbReference type="NCBI Taxonomy" id="208336"/>
    <lineage>
        <taxon>Eukaryota</taxon>
        <taxon>Metazoa</taxon>
        <taxon>Chordata</taxon>
        <taxon>Craniata</taxon>
        <taxon>Vertebrata</taxon>
        <taxon>Euteleostomi</taxon>
        <taxon>Actinopterygii</taxon>
        <taxon>Neopterygii</taxon>
        <taxon>Teleostei</taxon>
        <taxon>Neoteleostei</taxon>
        <taxon>Acanthomorphata</taxon>
        <taxon>Ovalentaria</taxon>
        <taxon>Atherinomorphae</taxon>
        <taxon>Cyprinodontiformes</taxon>
        <taxon>Goodeidae</taxon>
        <taxon>Goodea</taxon>
    </lineage>
</organism>
<dbReference type="EC" id="3.4.19.12" evidence="2"/>
<feature type="domain" description="USP" evidence="4">
    <location>
        <begin position="141"/>
        <end position="411"/>
    </location>
</feature>
<reference evidence="5 6" key="1">
    <citation type="submission" date="2021-06" db="EMBL/GenBank/DDBJ databases">
        <authorList>
            <person name="Palmer J.M."/>
        </authorList>
    </citation>
    <scope>NUCLEOTIDE SEQUENCE [LARGE SCALE GENOMIC DNA]</scope>
    <source>
        <strain evidence="5 6">GA_2019</strain>
        <tissue evidence="5">Muscle</tissue>
    </source>
</reference>
<dbReference type="PANTHER" id="PTHR21646">
    <property type="entry name" value="UBIQUITIN CARBOXYL-TERMINAL HYDROLASE"/>
    <property type="match status" value="1"/>
</dbReference>
<accession>A0ABV0PCQ5</accession>
<dbReference type="InterPro" id="IPR050185">
    <property type="entry name" value="Ub_carboxyl-term_hydrolase"/>
</dbReference>
<dbReference type="InterPro" id="IPR001394">
    <property type="entry name" value="Peptidase_C19_UCH"/>
</dbReference>